<feature type="domain" description="LysM" evidence="4">
    <location>
        <begin position="265"/>
        <end position="313"/>
    </location>
</feature>
<evidence type="ECO:0000259" key="4">
    <source>
        <dbReference type="PROSITE" id="PS51782"/>
    </source>
</evidence>
<dbReference type="Pfam" id="PF01476">
    <property type="entry name" value="LysM"/>
    <property type="match status" value="3"/>
</dbReference>
<dbReference type="AlphaFoldDB" id="A0A5N6H8Z6"/>
<keyword evidence="3" id="KW-0732">Signal</keyword>
<evidence type="ECO:0000313" key="5">
    <source>
        <dbReference type="EMBL" id="KAB8251021.1"/>
    </source>
</evidence>
<evidence type="ECO:0000256" key="2">
    <source>
        <dbReference type="ARBA" id="ARBA00023026"/>
    </source>
</evidence>
<dbReference type="PROSITE" id="PS51782">
    <property type="entry name" value="LYSM"/>
    <property type="match status" value="6"/>
</dbReference>
<evidence type="ECO:0000256" key="3">
    <source>
        <dbReference type="SAM" id="SignalP"/>
    </source>
</evidence>
<sequence>MQFHHQLLAVLALNGAHAWGGMQLFTAGDFSSLSSDCVSALTAELSCTLMETGSTMYHLTVNMTVDLLDQMCTDECKKSIASYQAAVENACANDEYEDLYESVSAGNSSETYRPIILPDYYFTNYNQRCLKNSEDSYCLFHLQSTDSQDECDSCGLRMFQAELSNSYFYNDDLAEQYSSLTSSCGASTLDLPTPTSVALASPSMTVPTSTACADRSATIQSGDTCDTFAAANNVSTWRMLIENGLNGGCTNFPSNGTLCVTGHCQTHLVQPDDTCASLAAEYDITITQFITWNSVLNAVCSNFDVVVGHQVCVSYPGNATSEVNTYATGAAGATTAAPIPTDVVAGTNINCGKYYHVKDNDYCQGIAMAQGITVSDLLFLNPELNANCSNLYINYSYCVQPVGNIETYPGYGGTTTTGSVSAAPTFFYGTRIAWDDLPIATGLTSWKPIATPITAPLANNTRMDCDEYRNNFAGSIPCDWIARGVALADFASWNPSVNLYDCSLTNNTRYCTLLGPGYYLDNMESDDSEIYADVPSNAAVNSTKQCYSWYDRTKEDSCDTILAYADIDMTAFYAWNPSVKSDCSNLWLNTSYCVSGPGFDDTYYPSISSSTSTLLPTATSTCASATVTAPGPTQTGIPCDCNKYAMHDKEGVYCQDIATQNGITLEEFYEWNPALEGDCSGLWLNYAYCVGITSSTSPSNTMATTDAPTTTSSTPCATVKPPGPTQSGIPCTCNKYLMQADGVYCYDMATESDITLEELYKWNPALAGNCSGLWANYAYCVGVL</sequence>
<dbReference type="PANTHER" id="PTHR34997:SF1">
    <property type="entry name" value="PEPTIDOGLYCAN-BINDING LYSIN DOMAIN"/>
    <property type="match status" value="1"/>
</dbReference>
<feature type="domain" description="LysM" evidence="4">
    <location>
        <begin position="644"/>
        <end position="690"/>
    </location>
</feature>
<organism evidence="5">
    <name type="scientific">Aspergillus flavus</name>
    <dbReference type="NCBI Taxonomy" id="5059"/>
    <lineage>
        <taxon>Eukaryota</taxon>
        <taxon>Fungi</taxon>
        <taxon>Dikarya</taxon>
        <taxon>Ascomycota</taxon>
        <taxon>Pezizomycotina</taxon>
        <taxon>Eurotiomycetes</taxon>
        <taxon>Eurotiomycetidae</taxon>
        <taxon>Eurotiales</taxon>
        <taxon>Aspergillaceae</taxon>
        <taxon>Aspergillus</taxon>
        <taxon>Aspergillus subgen. Circumdati</taxon>
    </lineage>
</organism>
<keyword evidence="2" id="KW-0843">Virulence</keyword>
<feature type="chain" id="PRO_5025051110" description="LysM domain-containing protein" evidence="3">
    <location>
        <begin position="19"/>
        <end position="784"/>
    </location>
</feature>
<proteinExistence type="predicted"/>
<feature type="domain" description="LysM" evidence="4">
    <location>
        <begin position="734"/>
        <end position="781"/>
    </location>
</feature>
<dbReference type="InterPro" id="IPR052210">
    <property type="entry name" value="LysM1-like"/>
</dbReference>
<reference evidence="5" key="1">
    <citation type="submission" date="2019-04" db="EMBL/GenBank/DDBJ databases">
        <title>Friends and foes A comparative genomics study of 23 Aspergillus species from section Flavi.</title>
        <authorList>
            <consortium name="DOE Joint Genome Institute"/>
            <person name="Kjaerbolling I."/>
            <person name="Vesth T."/>
            <person name="Frisvad J.C."/>
            <person name="Nybo J.L."/>
            <person name="Theobald S."/>
            <person name="Kildgaard S."/>
            <person name="Isbrandt T."/>
            <person name="Kuo A."/>
            <person name="Sato A."/>
            <person name="Lyhne E.K."/>
            <person name="Kogle M.E."/>
            <person name="Wiebenga A."/>
            <person name="Kun R.S."/>
            <person name="Lubbers R.J."/>
            <person name="Makela M.R."/>
            <person name="Barry K."/>
            <person name="Chovatia M."/>
            <person name="Clum A."/>
            <person name="Daum C."/>
            <person name="Haridas S."/>
            <person name="He G."/>
            <person name="LaButti K."/>
            <person name="Lipzen A."/>
            <person name="Mondo S."/>
            <person name="Riley R."/>
            <person name="Salamov A."/>
            <person name="Simmons B.A."/>
            <person name="Magnuson J.K."/>
            <person name="Henrissat B."/>
            <person name="Mortensen U.H."/>
            <person name="Larsen T.O."/>
            <person name="Devries R.P."/>
            <person name="Grigoriev I.V."/>
            <person name="Machida M."/>
            <person name="Baker S.E."/>
            <person name="Andersen M.R."/>
        </authorList>
    </citation>
    <scope>NUCLEOTIDE SEQUENCE [LARGE SCALE GENOMIC DNA]</scope>
    <source>
        <strain evidence="5">CBS 121.62</strain>
    </source>
</reference>
<gene>
    <name evidence="5" type="ORF">BDV35DRAFT_388411</name>
</gene>
<dbReference type="CDD" id="cd00118">
    <property type="entry name" value="LysM"/>
    <property type="match status" value="3"/>
</dbReference>
<dbReference type="VEuPathDB" id="FungiDB:F9C07_11264"/>
<name>A0A5N6H8Z6_ASPFL</name>
<feature type="domain" description="LysM" evidence="4">
    <location>
        <begin position="548"/>
        <end position="594"/>
    </location>
</feature>
<dbReference type="SUPFAM" id="SSF54106">
    <property type="entry name" value="LysM domain"/>
    <property type="match status" value="2"/>
</dbReference>
<feature type="domain" description="LysM" evidence="4">
    <location>
        <begin position="215"/>
        <end position="260"/>
    </location>
</feature>
<dbReference type="InterPro" id="IPR018392">
    <property type="entry name" value="LysM"/>
</dbReference>
<protein>
    <recommendedName>
        <fullName evidence="4">LysM domain-containing protein</fullName>
    </recommendedName>
</protein>
<dbReference type="InterPro" id="IPR036779">
    <property type="entry name" value="LysM_dom_sf"/>
</dbReference>
<feature type="domain" description="LysM" evidence="4">
    <location>
        <begin position="353"/>
        <end position="399"/>
    </location>
</feature>
<dbReference type="GO" id="GO:0008061">
    <property type="term" value="F:chitin binding"/>
    <property type="evidence" value="ECO:0007669"/>
    <property type="project" value="UniProtKB-KW"/>
</dbReference>
<accession>A0A5N6H8Z6</accession>
<dbReference type="Proteomes" id="UP000325434">
    <property type="component" value="Unassembled WGS sequence"/>
</dbReference>
<dbReference type="PANTHER" id="PTHR34997">
    <property type="entry name" value="AM15"/>
    <property type="match status" value="1"/>
</dbReference>
<dbReference type="Gene3D" id="3.10.350.10">
    <property type="entry name" value="LysM domain"/>
    <property type="match status" value="6"/>
</dbReference>
<dbReference type="SMART" id="SM00257">
    <property type="entry name" value="LysM"/>
    <property type="match status" value="4"/>
</dbReference>
<feature type="signal peptide" evidence="3">
    <location>
        <begin position="1"/>
        <end position="18"/>
    </location>
</feature>
<evidence type="ECO:0000256" key="1">
    <source>
        <dbReference type="ARBA" id="ARBA00022669"/>
    </source>
</evidence>
<dbReference type="VEuPathDB" id="FungiDB:AFLA_011172"/>
<dbReference type="EMBL" id="ML734561">
    <property type="protein sequence ID" value="KAB8251021.1"/>
    <property type="molecule type" value="Genomic_DNA"/>
</dbReference>
<keyword evidence="1" id="KW-0147">Chitin-binding</keyword>